<keyword evidence="7 8" id="KW-0472">Membrane</keyword>
<dbReference type="EMBL" id="RBIL01000001">
    <property type="protein sequence ID" value="RKQ91681.1"/>
    <property type="molecule type" value="Genomic_DNA"/>
</dbReference>
<dbReference type="RefSeq" id="WP_211339870.1">
    <property type="nucleotide sequence ID" value="NZ_RBIL01000001.1"/>
</dbReference>
<dbReference type="NCBIfam" id="TIGR01528">
    <property type="entry name" value="NMN_trans_PnuC"/>
    <property type="match status" value="1"/>
</dbReference>
<dbReference type="GO" id="GO:0005886">
    <property type="term" value="C:plasma membrane"/>
    <property type="evidence" value="ECO:0007669"/>
    <property type="project" value="UniProtKB-SubCell"/>
</dbReference>
<keyword evidence="4" id="KW-1003">Cell membrane</keyword>
<dbReference type="Proteomes" id="UP000278962">
    <property type="component" value="Unassembled WGS sequence"/>
</dbReference>
<reference evidence="9 10" key="1">
    <citation type="submission" date="2018-10" db="EMBL/GenBank/DDBJ databases">
        <title>Genomic Encyclopedia of Archaeal and Bacterial Type Strains, Phase II (KMG-II): from individual species to whole genera.</title>
        <authorList>
            <person name="Goeker M."/>
        </authorList>
    </citation>
    <scope>NUCLEOTIDE SEQUENCE [LARGE SCALE GENOMIC DNA]</scope>
    <source>
        <strain evidence="9 10">DSM 14954</strain>
    </source>
</reference>
<comment type="caution">
    <text evidence="9">The sequence shown here is derived from an EMBL/GenBank/DDBJ whole genome shotgun (WGS) entry which is preliminary data.</text>
</comment>
<evidence type="ECO:0000313" key="10">
    <source>
        <dbReference type="Proteomes" id="UP000278962"/>
    </source>
</evidence>
<evidence type="ECO:0000313" key="9">
    <source>
        <dbReference type="EMBL" id="RKQ91681.1"/>
    </source>
</evidence>
<feature type="transmembrane region" description="Helical" evidence="8">
    <location>
        <begin position="93"/>
        <end position="116"/>
    </location>
</feature>
<evidence type="ECO:0000256" key="3">
    <source>
        <dbReference type="ARBA" id="ARBA00022448"/>
    </source>
</evidence>
<dbReference type="GO" id="GO:0034257">
    <property type="term" value="F:nicotinamide riboside transmembrane transporter activity"/>
    <property type="evidence" value="ECO:0007669"/>
    <property type="project" value="InterPro"/>
</dbReference>
<organism evidence="9 10">
    <name type="scientific">Solirubrobacter pauli</name>
    <dbReference type="NCBI Taxonomy" id="166793"/>
    <lineage>
        <taxon>Bacteria</taxon>
        <taxon>Bacillati</taxon>
        <taxon>Actinomycetota</taxon>
        <taxon>Thermoleophilia</taxon>
        <taxon>Solirubrobacterales</taxon>
        <taxon>Solirubrobacteraceae</taxon>
        <taxon>Solirubrobacter</taxon>
    </lineage>
</organism>
<feature type="transmembrane region" description="Helical" evidence="8">
    <location>
        <begin position="63"/>
        <end position="81"/>
    </location>
</feature>
<feature type="transmembrane region" description="Helical" evidence="8">
    <location>
        <begin position="14"/>
        <end position="33"/>
    </location>
</feature>
<accession>A0A660LG39</accession>
<keyword evidence="5 8" id="KW-0812">Transmembrane</keyword>
<dbReference type="InterPro" id="IPR006419">
    <property type="entry name" value="NMN_transpt_PnuC"/>
</dbReference>
<evidence type="ECO:0000256" key="5">
    <source>
        <dbReference type="ARBA" id="ARBA00022692"/>
    </source>
</evidence>
<gene>
    <name evidence="9" type="ORF">C8N24_1507</name>
</gene>
<evidence type="ECO:0000256" key="7">
    <source>
        <dbReference type="ARBA" id="ARBA00023136"/>
    </source>
</evidence>
<dbReference type="PANTHER" id="PTHR36122:SF2">
    <property type="entry name" value="NICOTINAMIDE RIBOSIDE TRANSPORTER PNUC"/>
    <property type="match status" value="1"/>
</dbReference>
<comment type="similarity">
    <text evidence="2">Belongs to the nicotinamide ribonucleoside (NR) uptake permease (TC 4.B.1) family.</text>
</comment>
<evidence type="ECO:0000256" key="4">
    <source>
        <dbReference type="ARBA" id="ARBA00022475"/>
    </source>
</evidence>
<keyword evidence="6 8" id="KW-1133">Transmembrane helix</keyword>
<evidence type="ECO:0000256" key="1">
    <source>
        <dbReference type="ARBA" id="ARBA00004651"/>
    </source>
</evidence>
<evidence type="ECO:0000256" key="6">
    <source>
        <dbReference type="ARBA" id="ARBA00022989"/>
    </source>
</evidence>
<evidence type="ECO:0000256" key="2">
    <source>
        <dbReference type="ARBA" id="ARBA00006669"/>
    </source>
</evidence>
<protein>
    <submittedName>
        <fullName evidence="9">Nicotinamide mononucleotide transporter</fullName>
    </submittedName>
</protein>
<dbReference type="Pfam" id="PF04973">
    <property type="entry name" value="NMN_transporter"/>
    <property type="match status" value="1"/>
</dbReference>
<sequence length="194" mass="21369">MLTKTVFELFGEPVSWAELFGFITGIACVALAVAQRIETFPVGIANNVFFVILFTDARLFADAALQLVYIALGLMGWWVWATRARSPLAVKRAGPRLLVATAVGVGVATLVLIPILRAAHGAAPGWDALTTSMSLGAQLLLNLKRLETWYVWIAVDVIYVPLYFSRDLNLTALVYIVFLALCIQGWRQWRTVTA</sequence>
<keyword evidence="10" id="KW-1185">Reference proteome</keyword>
<comment type="subcellular location">
    <subcellularLocation>
        <location evidence="1">Cell membrane</location>
        <topology evidence="1">Multi-pass membrane protein</topology>
    </subcellularLocation>
</comment>
<keyword evidence="3" id="KW-0813">Transport</keyword>
<evidence type="ECO:0000256" key="8">
    <source>
        <dbReference type="SAM" id="Phobius"/>
    </source>
</evidence>
<name>A0A660LG39_9ACTN</name>
<dbReference type="AlphaFoldDB" id="A0A660LG39"/>
<feature type="transmembrane region" description="Helical" evidence="8">
    <location>
        <begin position="172"/>
        <end position="189"/>
    </location>
</feature>
<dbReference type="PANTHER" id="PTHR36122">
    <property type="entry name" value="NICOTINAMIDE RIBOSIDE TRANSPORTER PNUC"/>
    <property type="match status" value="1"/>
</dbReference>
<feature type="transmembrane region" description="Helical" evidence="8">
    <location>
        <begin position="149"/>
        <end position="165"/>
    </location>
</feature>
<proteinExistence type="inferred from homology"/>